<reference evidence="1 3" key="1">
    <citation type="submission" date="2015-08" db="EMBL/GenBank/DDBJ databases">
        <title>Candidatus Bacteriodes Periocalifornicus.</title>
        <authorList>
            <person name="McLean J.S."/>
            <person name="Kelley S."/>
        </authorList>
    </citation>
    <scope>NUCLEOTIDE SEQUENCE [LARGE SCALE GENOMIC DNA]</scope>
    <source>
        <strain evidence="1">12B</strain>
    </source>
</reference>
<sequence length="122" mass="13042">MAESANGALSAMNLAGTYHGTLPCADCSGRDYTLTLKGDSTYELHSRYMGTKEGDVDFSESGNYTIDVTRGLVVLNSEKESASFIVEGSNLIMCDAEGNAPQDKAAYTLMRSNDNEPAPESK</sequence>
<dbReference type="EMBL" id="LIIK01000001">
    <property type="protein sequence ID" value="KQM09731.1"/>
    <property type="molecule type" value="Genomic_DNA"/>
</dbReference>
<dbReference type="STRING" id="1702214.AL399_00045"/>
<evidence type="ECO:0000313" key="3">
    <source>
        <dbReference type="Proteomes" id="UP000054172"/>
    </source>
</evidence>
<dbReference type="PATRIC" id="fig|1702214.3.peg.190"/>
<dbReference type="EMBL" id="LIIK01000001">
    <property type="protein sequence ID" value="KQM09739.1"/>
    <property type="molecule type" value="Genomic_DNA"/>
</dbReference>
<evidence type="ECO:0008006" key="4">
    <source>
        <dbReference type="Google" id="ProtNLM"/>
    </source>
</evidence>
<organism evidence="1 3">
    <name type="scientific">Candidatus [Bacteroides] periocalifornicus</name>
    <dbReference type="NCBI Taxonomy" id="1702214"/>
    <lineage>
        <taxon>Bacteria</taxon>
        <taxon>Pseudomonadati</taxon>
        <taxon>Bacteroidota</taxon>
    </lineage>
</organism>
<name>A0A0Q4AZX8_9BACT</name>
<dbReference type="Gene3D" id="2.40.128.640">
    <property type="match status" value="1"/>
</dbReference>
<proteinExistence type="predicted"/>
<gene>
    <name evidence="1" type="ORF">AL399_00045</name>
    <name evidence="2" type="ORF">AL399_00315</name>
</gene>
<dbReference type="Proteomes" id="UP000054172">
    <property type="component" value="Unassembled WGS sequence"/>
</dbReference>
<evidence type="ECO:0000313" key="2">
    <source>
        <dbReference type="EMBL" id="KQM09739.1"/>
    </source>
</evidence>
<protein>
    <recommendedName>
        <fullName evidence="4">Copper resistance protein NlpE</fullName>
    </recommendedName>
</protein>
<keyword evidence="3" id="KW-1185">Reference proteome</keyword>
<dbReference type="Pfam" id="PF04170">
    <property type="entry name" value="NlpE"/>
    <property type="match status" value="1"/>
</dbReference>
<dbReference type="AlphaFoldDB" id="A0A0Q4AZX8"/>
<accession>A0A0Q4AZX8</accession>
<comment type="caution">
    <text evidence="1">The sequence shown here is derived from an EMBL/GenBank/DDBJ whole genome shotgun (WGS) entry which is preliminary data.</text>
</comment>
<dbReference type="InterPro" id="IPR007298">
    <property type="entry name" value="Cu-R_lipoprotein_NlpE"/>
</dbReference>
<evidence type="ECO:0000313" key="1">
    <source>
        <dbReference type="EMBL" id="KQM09731.1"/>
    </source>
</evidence>